<organism evidence="2 3">
    <name type="scientific">Actinokineospora auranticolor</name>
    <dbReference type="NCBI Taxonomy" id="155976"/>
    <lineage>
        <taxon>Bacteria</taxon>
        <taxon>Bacillati</taxon>
        <taxon>Actinomycetota</taxon>
        <taxon>Actinomycetes</taxon>
        <taxon>Pseudonocardiales</taxon>
        <taxon>Pseudonocardiaceae</taxon>
        <taxon>Actinokineospora</taxon>
    </lineage>
</organism>
<feature type="compositionally biased region" description="Basic and acidic residues" evidence="1">
    <location>
        <begin position="162"/>
        <end position="173"/>
    </location>
</feature>
<dbReference type="AlphaFoldDB" id="A0A2S6GDB5"/>
<evidence type="ECO:0000256" key="1">
    <source>
        <dbReference type="SAM" id="MobiDB-lite"/>
    </source>
</evidence>
<proteinExistence type="predicted"/>
<evidence type="ECO:0000313" key="3">
    <source>
        <dbReference type="Proteomes" id="UP000239203"/>
    </source>
</evidence>
<keyword evidence="3" id="KW-1185">Reference proteome</keyword>
<dbReference type="EMBL" id="PTIX01000030">
    <property type="protein sequence ID" value="PPK63223.1"/>
    <property type="molecule type" value="Genomic_DNA"/>
</dbReference>
<gene>
    <name evidence="2" type="ORF">CLV40_13015</name>
</gene>
<sequence>MSEHAGTAPEPPAALRRVLVSHSRQDSATARAIGTALADGGMHVLLDEGAFGSGESAAALVQPHLAGVDVLVSIVEPGTMGSHWAEPAGHTRPDGVSARGLTVVPLRRVAGGSGTGLGKLFLPVAPAAGPAVADDVRAHLSALRAVSVPPTRAGPVVVRPPVPDEVRPPRDDGSPGSGLYVVPLPLSETPDRAWAELFTEHWRRPPRWPPLTHRPDIAEVVDNRLLLRGTTVHEVNGRHWETLRLVLAVTNEQRTRDGAAGGTDVRSWRQAVDRMLSDFQSDD</sequence>
<reference evidence="2 3" key="1">
    <citation type="submission" date="2018-02" db="EMBL/GenBank/DDBJ databases">
        <title>Genomic Encyclopedia of Archaeal and Bacterial Type Strains, Phase II (KMG-II): from individual species to whole genera.</title>
        <authorList>
            <person name="Goeker M."/>
        </authorList>
    </citation>
    <scope>NUCLEOTIDE SEQUENCE [LARGE SCALE GENOMIC DNA]</scope>
    <source>
        <strain evidence="2 3">YU 961-1</strain>
    </source>
</reference>
<dbReference type="Proteomes" id="UP000239203">
    <property type="component" value="Unassembled WGS sequence"/>
</dbReference>
<protein>
    <submittedName>
        <fullName evidence="2">TIR domain-containing protein</fullName>
    </submittedName>
</protein>
<comment type="caution">
    <text evidence="2">The sequence shown here is derived from an EMBL/GenBank/DDBJ whole genome shotgun (WGS) entry which is preliminary data.</text>
</comment>
<name>A0A2S6GDB5_9PSEU</name>
<accession>A0A2S6GDB5</accession>
<feature type="region of interest" description="Disordered" evidence="1">
    <location>
        <begin position="156"/>
        <end position="178"/>
    </location>
</feature>
<evidence type="ECO:0000313" key="2">
    <source>
        <dbReference type="EMBL" id="PPK63223.1"/>
    </source>
</evidence>
<dbReference type="OrthoDB" id="5149141at2"/>
<dbReference type="RefSeq" id="WP_104482881.1">
    <property type="nucleotide sequence ID" value="NZ_CP154825.1"/>
</dbReference>